<dbReference type="RefSeq" id="WP_098443436.1">
    <property type="nucleotide sequence ID" value="NZ_WMEY01000003.1"/>
</dbReference>
<protein>
    <submittedName>
        <fullName evidence="1">Uncharacterized protein</fullName>
    </submittedName>
</protein>
<gene>
    <name evidence="1" type="ORF">GLW07_10815</name>
</gene>
<comment type="caution">
    <text evidence="1">The sequence shown here is derived from an EMBL/GenBank/DDBJ whole genome shotgun (WGS) entry which is preliminary data.</text>
</comment>
<evidence type="ECO:0000313" key="2">
    <source>
        <dbReference type="Proteomes" id="UP000447833"/>
    </source>
</evidence>
<reference evidence="1 2" key="1">
    <citation type="submission" date="2019-11" db="EMBL/GenBank/DDBJ databases">
        <title>Genome sequences of 17 halophilic strains isolated from different environments.</title>
        <authorList>
            <person name="Furrow R.E."/>
        </authorList>
    </citation>
    <scope>NUCLEOTIDE SEQUENCE [LARGE SCALE GENOMIC DNA]</scope>
    <source>
        <strain evidence="1 2">22506_14_FS</strain>
    </source>
</reference>
<proteinExistence type="predicted"/>
<dbReference type="EMBL" id="WMEY01000003">
    <property type="protein sequence ID" value="MYL63847.1"/>
    <property type="molecule type" value="Genomic_DNA"/>
</dbReference>
<name>A0A845EZA6_9BACL</name>
<sequence length="118" mass="13745">MNKIVEKIRDKAEQIVSVTKAAGKGKHVASMQHFYDVFTELPEVQKKEVSYLRSRFVLYTLHEDDIFMKMLERSDGHVLEIDVVEKGDVLTRYRSYEAKRGEQKIHIPESFVDRIGTS</sequence>
<dbReference type="Proteomes" id="UP000447833">
    <property type="component" value="Unassembled WGS sequence"/>
</dbReference>
<dbReference type="AlphaFoldDB" id="A0A845EZA6"/>
<organism evidence="1 2">
    <name type="scientific">Guptibacillus hwajinpoensis</name>
    <dbReference type="NCBI Taxonomy" id="208199"/>
    <lineage>
        <taxon>Bacteria</taxon>
        <taxon>Bacillati</taxon>
        <taxon>Bacillota</taxon>
        <taxon>Bacilli</taxon>
        <taxon>Bacillales</taxon>
        <taxon>Guptibacillaceae</taxon>
        <taxon>Guptibacillus</taxon>
    </lineage>
</organism>
<evidence type="ECO:0000313" key="1">
    <source>
        <dbReference type="EMBL" id="MYL63847.1"/>
    </source>
</evidence>
<accession>A0A845EZA6</accession>